<comment type="caution">
    <text evidence="1">The sequence shown here is derived from an EMBL/GenBank/DDBJ whole genome shotgun (WGS) entry which is preliminary data.</text>
</comment>
<organism evidence="1 2">
    <name type="scientific">Coilia grayii</name>
    <name type="common">Gray's grenadier anchovy</name>
    <dbReference type="NCBI Taxonomy" id="363190"/>
    <lineage>
        <taxon>Eukaryota</taxon>
        <taxon>Metazoa</taxon>
        <taxon>Chordata</taxon>
        <taxon>Craniata</taxon>
        <taxon>Vertebrata</taxon>
        <taxon>Euteleostomi</taxon>
        <taxon>Actinopterygii</taxon>
        <taxon>Neopterygii</taxon>
        <taxon>Teleostei</taxon>
        <taxon>Clupei</taxon>
        <taxon>Clupeiformes</taxon>
        <taxon>Clupeoidei</taxon>
        <taxon>Engraulidae</taxon>
        <taxon>Coilinae</taxon>
        <taxon>Coilia</taxon>
    </lineage>
</organism>
<protein>
    <recommendedName>
        <fullName evidence="3">Transposase</fullName>
    </recommendedName>
</protein>
<dbReference type="InterPro" id="IPR012337">
    <property type="entry name" value="RNaseH-like_sf"/>
</dbReference>
<evidence type="ECO:0000313" key="1">
    <source>
        <dbReference type="EMBL" id="KAL2078408.1"/>
    </source>
</evidence>
<dbReference type="PANTHER" id="PTHR46481:SF4">
    <property type="entry name" value="ZINC FINGER BED DOMAIN-CONTAINING PROTEIN 4"/>
    <property type="match status" value="1"/>
</dbReference>
<dbReference type="PANTHER" id="PTHR46481">
    <property type="entry name" value="ZINC FINGER BED DOMAIN-CONTAINING PROTEIN 4"/>
    <property type="match status" value="1"/>
</dbReference>
<dbReference type="AlphaFoldDB" id="A0ABD1IXS6"/>
<dbReference type="Proteomes" id="UP001591681">
    <property type="component" value="Unassembled WGS sequence"/>
</dbReference>
<gene>
    <name evidence="1" type="ORF">ACEWY4_026093</name>
</gene>
<name>A0ABD1IXS6_9TELE</name>
<dbReference type="SUPFAM" id="SSF53098">
    <property type="entry name" value="Ribonuclease H-like"/>
    <property type="match status" value="1"/>
</dbReference>
<keyword evidence="2" id="KW-1185">Reference proteome</keyword>
<evidence type="ECO:0000313" key="2">
    <source>
        <dbReference type="Proteomes" id="UP001591681"/>
    </source>
</evidence>
<dbReference type="EMBL" id="JBHFQA010000023">
    <property type="protein sequence ID" value="KAL2078408.1"/>
    <property type="molecule type" value="Genomic_DNA"/>
</dbReference>
<dbReference type="InterPro" id="IPR052035">
    <property type="entry name" value="ZnF_BED_domain_contain"/>
</dbReference>
<reference evidence="1 2" key="1">
    <citation type="submission" date="2024-09" db="EMBL/GenBank/DDBJ databases">
        <title>A chromosome-level genome assembly of Gray's grenadier anchovy, Coilia grayii.</title>
        <authorList>
            <person name="Fu Z."/>
        </authorList>
    </citation>
    <scope>NUCLEOTIDE SEQUENCE [LARGE SCALE GENOMIC DNA]</scope>
    <source>
        <strain evidence="1">G4</strain>
        <tissue evidence="1">Muscle</tissue>
    </source>
</reference>
<accession>A0ABD1IXS6</accession>
<proteinExistence type="predicted"/>
<evidence type="ECO:0008006" key="3">
    <source>
        <dbReference type="Google" id="ProtNLM"/>
    </source>
</evidence>
<sequence length="320" mass="37032">MMAKMDKKFKVPKRHKILNLIEKMYREEKEKIKQNLATARKVTIGFWTKKGLTASFLGVSACYFNPEDNKVEHKLLNLKEMVHPHTAELISTLVEESMEEWGIPREKILTTITDNGSNMVASFHTTAEVATTSEEDSEAEYDYGAIERTPCVVHTLQLVVNMVQKEPPIRRLLEKVRHMVNKFRRSSGATERLLQKCALVLIKDCPTRWSSCFAMISRCLEVKEHLTAVAESMGWDSLQPSEWQKIGMRRDLLLPFVEHTKSLESDTQLNHFPLLYQHCWISKTTCQSSCLIMEEHTKMLLLWLRRCFLAWIGALVCFLT</sequence>